<sequence length="199" mass="22293">MAPSLIHGFTVGRLEKEIIRWITGMDLLDNIETWPGSGIPALDNPTNIRTPDASYGPSQPAVGFSDDRPSFVIEVGYIQTLPSLDSHARWWVDPNKGNAALCLVCKLDRTPRLVIDIWEGGAHIAPATRPQYHIVMAQKRNTGEITVRGNPLAIRFPLFMRRLPRPESLVERDLILDIEDLKKIARDIWIKQGLIRSGG</sequence>
<name>A0A1V6TJM7_9EURO</name>
<dbReference type="EMBL" id="MLKD01000005">
    <property type="protein sequence ID" value="OQE26538.1"/>
    <property type="molecule type" value="Genomic_DNA"/>
</dbReference>
<gene>
    <name evidence="1" type="ORF">PENSTE_c005G02940</name>
</gene>
<reference evidence="2" key="1">
    <citation type="journal article" date="2017" name="Nat. Microbiol.">
        <title>Global analysis of biosynthetic gene clusters reveals vast potential of secondary metabolite production in Penicillium species.</title>
        <authorList>
            <person name="Nielsen J.C."/>
            <person name="Grijseels S."/>
            <person name="Prigent S."/>
            <person name="Ji B."/>
            <person name="Dainat J."/>
            <person name="Nielsen K.F."/>
            <person name="Frisvad J.C."/>
            <person name="Workman M."/>
            <person name="Nielsen J."/>
        </authorList>
    </citation>
    <scope>NUCLEOTIDE SEQUENCE [LARGE SCALE GENOMIC DNA]</scope>
    <source>
        <strain evidence="2">IBT 24891</strain>
    </source>
</reference>
<keyword evidence="2" id="KW-1185">Reference proteome</keyword>
<evidence type="ECO:0000313" key="2">
    <source>
        <dbReference type="Proteomes" id="UP000191285"/>
    </source>
</evidence>
<evidence type="ECO:0000313" key="1">
    <source>
        <dbReference type="EMBL" id="OQE26538.1"/>
    </source>
</evidence>
<comment type="caution">
    <text evidence="1">The sequence shown here is derived from an EMBL/GenBank/DDBJ whole genome shotgun (WGS) entry which is preliminary data.</text>
</comment>
<evidence type="ECO:0008006" key="3">
    <source>
        <dbReference type="Google" id="ProtNLM"/>
    </source>
</evidence>
<protein>
    <recommendedName>
        <fullName evidence="3">Restriction endonuclease domain-containing protein</fullName>
    </recommendedName>
</protein>
<dbReference type="AlphaFoldDB" id="A0A1V6TJM7"/>
<organism evidence="1 2">
    <name type="scientific">Penicillium steckii</name>
    <dbReference type="NCBI Taxonomy" id="303698"/>
    <lineage>
        <taxon>Eukaryota</taxon>
        <taxon>Fungi</taxon>
        <taxon>Dikarya</taxon>
        <taxon>Ascomycota</taxon>
        <taxon>Pezizomycotina</taxon>
        <taxon>Eurotiomycetes</taxon>
        <taxon>Eurotiomycetidae</taxon>
        <taxon>Eurotiales</taxon>
        <taxon>Aspergillaceae</taxon>
        <taxon>Penicillium</taxon>
    </lineage>
</organism>
<dbReference type="Proteomes" id="UP000191285">
    <property type="component" value="Unassembled WGS sequence"/>
</dbReference>
<proteinExistence type="predicted"/>
<dbReference type="OrthoDB" id="76567at2759"/>
<accession>A0A1V6TJM7</accession>